<organism evidence="1 2">
    <name type="scientific">Novosphingobium pentaromativorans</name>
    <dbReference type="NCBI Taxonomy" id="205844"/>
    <lineage>
        <taxon>Bacteria</taxon>
        <taxon>Pseudomonadati</taxon>
        <taxon>Pseudomonadota</taxon>
        <taxon>Alphaproteobacteria</taxon>
        <taxon>Sphingomonadales</taxon>
        <taxon>Sphingomonadaceae</taxon>
        <taxon>Novosphingobium</taxon>
    </lineage>
</organism>
<dbReference type="EMBL" id="QFPX01000010">
    <property type="protein sequence ID" value="PZQ54167.1"/>
    <property type="molecule type" value="Genomic_DNA"/>
</dbReference>
<proteinExistence type="predicted"/>
<protein>
    <submittedName>
        <fullName evidence="1">Uncharacterized protein</fullName>
    </submittedName>
</protein>
<accession>A0A2W5Q9N2</accession>
<evidence type="ECO:0000313" key="1">
    <source>
        <dbReference type="EMBL" id="PZQ54167.1"/>
    </source>
</evidence>
<reference evidence="1 2" key="1">
    <citation type="submission" date="2017-08" db="EMBL/GenBank/DDBJ databases">
        <title>Infants hospitalized years apart are colonized by the same room-sourced microbial strains.</title>
        <authorList>
            <person name="Brooks B."/>
            <person name="Olm M.R."/>
            <person name="Firek B.A."/>
            <person name="Baker R."/>
            <person name="Thomas B.C."/>
            <person name="Morowitz M.J."/>
            <person name="Banfield J.F."/>
        </authorList>
    </citation>
    <scope>NUCLEOTIDE SEQUENCE [LARGE SCALE GENOMIC DNA]</scope>
    <source>
        <strain evidence="1">S2_005_002_R2_33</strain>
    </source>
</reference>
<sequence>MTKQPIETAPKDGGWVLGLVLPDGPTDTNWQPWVQVTWGDDGWCDDDGCGVEPTAWAPLPDPQPKNTGWTPPTGTIRIVEITGDGWTCNGKPIAVEWRWLISVEKPDGSYDRYRDTDFAVTHDEAVARATRLQNKIGLPIVTVPLEGKVVSLLPELSRQ</sequence>
<comment type="caution">
    <text evidence="1">The sequence shown here is derived from an EMBL/GenBank/DDBJ whole genome shotgun (WGS) entry which is preliminary data.</text>
</comment>
<dbReference type="AlphaFoldDB" id="A0A2W5Q9N2"/>
<gene>
    <name evidence="1" type="ORF">DI555_13980</name>
</gene>
<name>A0A2W5Q9N2_9SPHN</name>
<dbReference type="Proteomes" id="UP000249082">
    <property type="component" value="Unassembled WGS sequence"/>
</dbReference>
<evidence type="ECO:0000313" key="2">
    <source>
        <dbReference type="Proteomes" id="UP000249082"/>
    </source>
</evidence>